<dbReference type="PANTHER" id="PTHR46832">
    <property type="entry name" value="5'-METHYLTHIOADENOSINE/S-ADENOSYLHOMOCYSTEINE NUCLEOSIDASE"/>
    <property type="match status" value="1"/>
</dbReference>
<evidence type="ECO:0000256" key="5">
    <source>
        <dbReference type="ARBA" id="ARBA00023167"/>
    </source>
</evidence>
<dbReference type="InterPro" id="IPR000845">
    <property type="entry name" value="Nucleoside_phosphorylase_d"/>
</dbReference>
<comment type="pathway">
    <text evidence="1">Amino-acid biosynthesis; L-methionine biosynthesis via salvage pathway; S-methyl-5-thio-alpha-D-ribose 1-phosphate from S-methyl-5'-thioadenosine (hydrolase route): step 1/2.</text>
</comment>
<keyword evidence="5" id="KW-0486">Methionine biosynthesis</keyword>
<dbReference type="GO" id="GO:0008930">
    <property type="term" value="F:methylthioadenosine nucleosidase activity"/>
    <property type="evidence" value="ECO:0007669"/>
    <property type="project" value="InterPro"/>
</dbReference>
<evidence type="ECO:0000313" key="7">
    <source>
        <dbReference type="EMBL" id="HIT46981.1"/>
    </source>
</evidence>
<dbReference type="GO" id="GO:0005829">
    <property type="term" value="C:cytosol"/>
    <property type="evidence" value="ECO:0007669"/>
    <property type="project" value="TreeGrafter"/>
</dbReference>
<dbReference type="InterPro" id="IPR035994">
    <property type="entry name" value="Nucleoside_phosphorylase_sf"/>
</dbReference>
<evidence type="ECO:0000256" key="3">
    <source>
        <dbReference type="ARBA" id="ARBA00022605"/>
    </source>
</evidence>
<evidence type="ECO:0000256" key="1">
    <source>
        <dbReference type="ARBA" id="ARBA00004945"/>
    </source>
</evidence>
<dbReference type="SUPFAM" id="SSF53167">
    <property type="entry name" value="Purine and uridine phosphorylases"/>
    <property type="match status" value="1"/>
</dbReference>
<dbReference type="CDD" id="cd09008">
    <property type="entry name" value="MTAN"/>
    <property type="match status" value="1"/>
</dbReference>
<keyword evidence="3" id="KW-0028">Amino-acid biosynthesis</keyword>
<dbReference type="Gene3D" id="3.40.50.1580">
    <property type="entry name" value="Nucleoside phosphorylase domain"/>
    <property type="match status" value="1"/>
</dbReference>
<dbReference type="GO" id="GO:0009164">
    <property type="term" value="P:nucleoside catabolic process"/>
    <property type="evidence" value="ECO:0007669"/>
    <property type="project" value="InterPro"/>
</dbReference>
<dbReference type="Proteomes" id="UP000886881">
    <property type="component" value="Unassembled WGS sequence"/>
</dbReference>
<sequence>MKTGVIVAMRREYDALKRSGIASVTMSGIGKVNAAATAVEMILRDRPDCIINSGCAGSLKAVAEVMDVVIGAQCAYHDAWCGEPNLPGQVEGEPQRFDADPQLLAAAQELEPATGRLHSGLICTGDQFFISLDEDRRILSLYPDGLASDMESAAIAQVCRQYGVPFLSFRTISDIHTGEDAQRRSYANFWSDIADNSFALLARLLESI</sequence>
<dbReference type="Pfam" id="PF01048">
    <property type="entry name" value="PNP_UDP_1"/>
    <property type="match status" value="1"/>
</dbReference>
<keyword evidence="7" id="KW-0326">Glycosidase</keyword>
<comment type="caution">
    <text evidence="7">The sequence shown here is derived from an EMBL/GenBank/DDBJ whole genome shotgun (WGS) entry which is preliminary data.</text>
</comment>
<evidence type="ECO:0000256" key="4">
    <source>
        <dbReference type="ARBA" id="ARBA00022801"/>
    </source>
</evidence>
<accession>A0A9D1GMQ3</accession>
<dbReference type="EC" id="3.2.2.9" evidence="2"/>
<dbReference type="PANTHER" id="PTHR46832:SF1">
    <property type="entry name" value="5'-METHYLTHIOADENOSINE_S-ADENOSYLHOMOCYSTEINE NUCLEOSIDASE"/>
    <property type="match status" value="1"/>
</dbReference>
<evidence type="ECO:0000256" key="2">
    <source>
        <dbReference type="ARBA" id="ARBA00011974"/>
    </source>
</evidence>
<proteinExistence type="predicted"/>
<feature type="domain" description="Nucleoside phosphorylase" evidence="6">
    <location>
        <begin position="23"/>
        <end position="206"/>
    </location>
</feature>
<reference evidence="7" key="1">
    <citation type="submission" date="2020-10" db="EMBL/GenBank/DDBJ databases">
        <authorList>
            <person name="Gilroy R."/>
        </authorList>
    </citation>
    <scope>NUCLEOTIDE SEQUENCE</scope>
    <source>
        <strain evidence="7">ChiHecec2B26-709</strain>
    </source>
</reference>
<organism evidence="7 8">
    <name type="scientific">Candidatus Cryptobacteroides merdipullorum</name>
    <dbReference type="NCBI Taxonomy" id="2840771"/>
    <lineage>
        <taxon>Bacteria</taxon>
        <taxon>Pseudomonadati</taxon>
        <taxon>Bacteroidota</taxon>
        <taxon>Bacteroidia</taxon>
        <taxon>Bacteroidales</taxon>
        <taxon>Candidatus Cryptobacteroides</taxon>
    </lineage>
</organism>
<keyword evidence="4 7" id="KW-0378">Hydrolase</keyword>
<gene>
    <name evidence="7" type="primary">mtnN</name>
    <name evidence="7" type="ORF">IAC35_03885</name>
</gene>
<name>A0A9D1GMQ3_9BACT</name>
<dbReference type="GO" id="GO:0019284">
    <property type="term" value="P:L-methionine salvage from S-adenosylmethionine"/>
    <property type="evidence" value="ECO:0007669"/>
    <property type="project" value="TreeGrafter"/>
</dbReference>
<dbReference type="AlphaFoldDB" id="A0A9D1GMQ3"/>
<dbReference type="EMBL" id="DVLC01000074">
    <property type="protein sequence ID" value="HIT46981.1"/>
    <property type="molecule type" value="Genomic_DNA"/>
</dbReference>
<dbReference type="GO" id="GO:0008782">
    <property type="term" value="F:adenosylhomocysteine nucleosidase activity"/>
    <property type="evidence" value="ECO:0007669"/>
    <property type="project" value="UniProtKB-EC"/>
</dbReference>
<dbReference type="InterPro" id="IPR010049">
    <property type="entry name" value="MTA_SAH_Nsdase"/>
</dbReference>
<dbReference type="GO" id="GO:0019509">
    <property type="term" value="P:L-methionine salvage from methylthioadenosine"/>
    <property type="evidence" value="ECO:0007669"/>
    <property type="project" value="InterPro"/>
</dbReference>
<reference evidence="7" key="2">
    <citation type="journal article" date="2021" name="PeerJ">
        <title>Extensive microbial diversity within the chicken gut microbiome revealed by metagenomics and culture.</title>
        <authorList>
            <person name="Gilroy R."/>
            <person name="Ravi A."/>
            <person name="Getino M."/>
            <person name="Pursley I."/>
            <person name="Horton D.L."/>
            <person name="Alikhan N.F."/>
            <person name="Baker D."/>
            <person name="Gharbi K."/>
            <person name="Hall N."/>
            <person name="Watson M."/>
            <person name="Adriaenssens E.M."/>
            <person name="Foster-Nyarko E."/>
            <person name="Jarju S."/>
            <person name="Secka A."/>
            <person name="Antonio M."/>
            <person name="Oren A."/>
            <person name="Chaudhuri R.R."/>
            <person name="La Ragione R."/>
            <person name="Hildebrand F."/>
            <person name="Pallen M.J."/>
        </authorList>
    </citation>
    <scope>NUCLEOTIDE SEQUENCE</scope>
    <source>
        <strain evidence="7">ChiHecec2B26-709</strain>
    </source>
</reference>
<dbReference type="NCBIfam" id="TIGR01704">
    <property type="entry name" value="MTA_SAH-Nsdase"/>
    <property type="match status" value="1"/>
</dbReference>
<evidence type="ECO:0000259" key="6">
    <source>
        <dbReference type="Pfam" id="PF01048"/>
    </source>
</evidence>
<evidence type="ECO:0000313" key="8">
    <source>
        <dbReference type="Proteomes" id="UP000886881"/>
    </source>
</evidence>
<protein>
    <recommendedName>
        <fullName evidence="2">adenosylhomocysteine nucleosidase</fullName>
        <ecNumber evidence="2">3.2.2.9</ecNumber>
    </recommendedName>
</protein>